<dbReference type="PhylomeDB" id="A0A0D2X221"/>
<dbReference type="OrthoDB" id="2105540at2759"/>
<dbReference type="InterPro" id="IPR027417">
    <property type="entry name" value="P-loop_NTPase"/>
</dbReference>
<evidence type="ECO:0000313" key="3">
    <source>
        <dbReference type="Proteomes" id="UP000008743"/>
    </source>
</evidence>
<organism evidence="2 3">
    <name type="scientific">Capsaspora owczarzaki (strain ATCC 30864)</name>
    <dbReference type="NCBI Taxonomy" id="595528"/>
    <lineage>
        <taxon>Eukaryota</taxon>
        <taxon>Filasterea</taxon>
        <taxon>Capsaspora</taxon>
    </lineage>
</organism>
<dbReference type="Gene3D" id="3.40.50.300">
    <property type="entry name" value="P-loop containing nucleotide triphosphate hydrolases"/>
    <property type="match status" value="1"/>
</dbReference>
<dbReference type="PANTHER" id="PTHR43581:SF2">
    <property type="entry name" value="EXCINUCLEASE ATPASE SUBUNIT"/>
    <property type="match status" value="1"/>
</dbReference>
<dbReference type="InParanoid" id="A0A0D2X221"/>
<dbReference type="InterPro" id="IPR003593">
    <property type="entry name" value="AAA+_ATPase"/>
</dbReference>
<dbReference type="SMART" id="SM00382">
    <property type="entry name" value="AAA"/>
    <property type="match status" value="1"/>
</dbReference>
<gene>
    <name evidence="2" type="ORF">CAOG_008644</name>
</gene>
<proteinExistence type="predicted"/>
<sequence>MTGFLTSLQLTNFRKFKDETFHLTTSPKVIMGRNGSGKTQLLWAIAIFLRSYNTRVATSNWHKQNKPTLALGPLFGDPFFEYETDTSSALIRQGETTATLLGNFSDGRKVSFVINPAKSNRARMIEQPDTAEQPPRKVRYAFVQPSFLWGEHQRQEDTGDKHLLTTGRRHMLRRVEDLVKKDAAALAAITGSIQHIFGVDDLTLEFIDDPNRLFVKESGVQLDIGMCAASLQKVVAIYVLFHLLRVSTAGEAEGRQDCDDNEATQRILLIDEPEALLYDCVAERLFLRLRQDCHDAKIQLVITTNSKALAKSVNQQDIVMLGPAGPIRLDAASLTDYVEELAQITSIDRPVLLLDGKNDVEFYKKYVPNLSKHFQLISGGTDTRHQLPTLTKLLIETVNQPLFILRDSELRACWPESLLAWGEYCLSNVQKEVRPRCQIFFTSLPCIESYLFVHCALTDSSFADDQAAQVKQKLCSSKSVTRFINYFTEQNFQGAINEHQRASNEEQPHPVLEACRRWEAGKTFLTAPDSPRDARYWRTYVNLVGSHEIFGSKDTPTLMAKLAGPLHEAVQCELDALAGEMIARLVACRASA</sequence>
<evidence type="ECO:0000313" key="2">
    <source>
        <dbReference type="EMBL" id="KJE91799.1"/>
    </source>
</evidence>
<dbReference type="InterPro" id="IPR041685">
    <property type="entry name" value="AAA_GajA/Old/RecF-like"/>
</dbReference>
<name>A0A0D2X221_CAPO3</name>
<feature type="domain" description="AAA+ ATPase" evidence="1">
    <location>
        <begin position="24"/>
        <end position="345"/>
    </location>
</feature>
<dbReference type="SUPFAM" id="SSF52540">
    <property type="entry name" value="P-loop containing nucleoside triphosphate hydrolases"/>
    <property type="match status" value="1"/>
</dbReference>
<dbReference type="AlphaFoldDB" id="A0A0D2X221"/>
<dbReference type="PANTHER" id="PTHR43581">
    <property type="entry name" value="ATP/GTP PHOSPHATASE"/>
    <property type="match status" value="1"/>
</dbReference>
<evidence type="ECO:0000259" key="1">
    <source>
        <dbReference type="SMART" id="SM00382"/>
    </source>
</evidence>
<dbReference type="Proteomes" id="UP000008743">
    <property type="component" value="Unassembled WGS sequence"/>
</dbReference>
<keyword evidence="3" id="KW-1185">Reference proteome</keyword>
<protein>
    <recommendedName>
        <fullName evidence="1">AAA+ ATPase domain-containing protein</fullName>
    </recommendedName>
</protein>
<dbReference type="InterPro" id="IPR051396">
    <property type="entry name" value="Bact_Antivir_Def_Nuclease"/>
</dbReference>
<dbReference type="EMBL" id="KE346363">
    <property type="protein sequence ID" value="KJE91799.1"/>
    <property type="molecule type" value="Genomic_DNA"/>
</dbReference>
<reference evidence="3" key="1">
    <citation type="submission" date="2011-02" db="EMBL/GenBank/DDBJ databases">
        <title>The Genome Sequence of Capsaspora owczarzaki ATCC 30864.</title>
        <authorList>
            <person name="Russ C."/>
            <person name="Cuomo C."/>
            <person name="Burger G."/>
            <person name="Gray M.W."/>
            <person name="Holland P.W.H."/>
            <person name="King N."/>
            <person name="Lang F.B.F."/>
            <person name="Roger A.J."/>
            <person name="Ruiz-Trillo I."/>
            <person name="Young S.K."/>
            <person name="Zeng Q."/>
            <person name="Gargeya S."/>
            <person name="Alvarado L."/>
            <person name="Berlin A."/>
            <person name="Chapman S.B."/>
            <person name="Chen Z."/>
            <person name="Freedman E."/>
            <person name="Gellesch M."/>
            <person name="Goldberg J."/>
            <person name="Griggs A."/>
            <person name="Gujja S."/>
            <person name="Heilman E."/>
            <person name="Heiman D."/>
            <person name="Howarth C."/>
            <person name="Mehta T."/>
            <person name="Neiman D."/>
            <person name="Pearson M."/>
            <person name="Roberts A."/>
            <person name="Saif S."/>
            <person name="Shea T."/>
            <person name="Shenoy N."/>
            <person name="Sisk P."/>
            <person name="Stolte C."/>
            <person name="Sykes S."/>
            <person name="White J."/>
            <person name="Yandava C."/>
            <person name="Haas B."/>
            <person name="Nusbaum C."/>
            <person name="Birren B."/>
        </authorList>
    </citation>
    <scope>NUCLEOTIDE SEQUENCE</scope>
    <source>
        <strain evidence="3">ATCC 30864</strain>
    </source>
</reference>
<dbReference type="RefSeq" id="XP_011270255.1">
    <property type="nucleotide sequence ID" value="XM_011271953.1"/>
</dbReference>
<accession>A0A0D2X221</accession>
<dbReference type="Pfam" id="PF13175">
    <property type="entry name" value="AAA_15"/>
    <property type="match status" value="1"/>
</dbReference>